<keyword evidence="13 24" id="KW-1133">Transmembrane helix</keyword>
<dbReference type="GO" id="GO:0004605">
    <property type="term" value="F:phosphatidate cytidylyltransferase activity"/>
    <property type="evidence" value="ECO:0007669"/>
    <property type="project" value="UniProtKB-EC"/>
</dbReference>
<comment type="pathway">
    <text evidence="3">Phospholipid metabolism; CDP-diacylglycerol biosynthesis; CDP-diacylglycerol from sn-glycerol 3-phosphate: step 3/3.</text>
</comment>
<organism evidence="25 26">
    <name type="scientific">Muiribacterium halophilum</name>
    <dbReference type="NCBI Taxonomy" id="2053465"/>
    <lineage>
        <taxon>Bacteria</taxon>
        <taxon>Candidatus Muiribacteriota</taxon>
        <taxon>Candidatus Muiribacteriia</taxon>
        <taxon>Candidatus Muiribacteriales</taxon>
        <taxon>Candidatus Muiribacteriaceae</taxon>
        <taxon>Candidatus Muiribacterium</taxon>
    </lineage>
</organism>
<feature type="transmembrane region" description="Helical" evidence="24">
    <location>
        <begin position="102"/>
        <end position="121"/>
    </location>
</feature>
<evidence type="ECO:0000256" key="18">
    <source>
        <dbReference type="ARBA" id="ARBA00029893"/>
    </source>
</evidence>
<dbReference type="AlphaFoldDB" id="A0A2N5ZBC8"/>
<evidence type="ECO:0000256" key="16">
    <source>
        <dbReference type="ARBA" id="ARBA00023209"/>
    </source>
</evidence>
<feature type="transmembrane region" description="Helical" evidence="24">
    <location>
        <begin position="165"/>
        <end position="182"/>
    </location>
</feature>
<evidence type="ECO:0000256" key="24">
    <source>
        <dbReference type="SAM" id="Phobius"/>
    </source>
</evidence>
<comment type="catalytic activity">
    <reaction evidence="1">
        <text>a 1,2-diacyl-sn-glycero-3-phosphate + CTP + H(+) = a CDP-1,2-diacyl-sn-glycerol + diphosphate</text>
        <dbReference type="Rhea" id="RHEA:16229"/>
        <dbReference type="ChEBI" id="CHEBI:15378"/>
        <dbReference type="ChEBI" id="CHEBI:33019"/>
        <dbReference type="ChEBI" id="CHEBI:37563"/>
        <dbReference type="ChEBI" id="CHEBI:58332"/>
        <dbReference type="ChEBI" id="CHEBI:58608"/>
        <dbReference type="EC" id="2.7.7.41"/>
    </reaction>
</comment>
<protein>
    <recommendedName>
        <fullName evidence="7">Phosphatidate cytidylyltransferase</fullName>
        <ecNumber evidence="6">2.7.7.41</ecNumber>
    </recommendedName>
    <alternativeName>
        <fullName evidence="20">CDP-DAG synthase</fullName>
    </alternativeName>
    <alternativeName>
        <fullName evidence="22">CDP-DG synthase</fullName>
    </alternativeName>
    <alternativeName>
        <fullName evidence="18">CDP-diacylglycerol synthase</fullName>
    </alternativeName>
    <alternativeName>
        <fullName evidence="21">CDP-diglyceride pyrophosphorylase</fullName>
    </alternativeName>
    <alternativeName>
        <fullName evidence="23">CDP-diglyceride synthase</fullName>
    </alternativeName>
    <alternativeName>
        <fullName evidence="19">CTP:phosphatidate cytidylyltransferase</fullName>
    </alternativeName>
</protein>
<evidence type="ECO:0000256" key="22">
    <source>
        <dbReference type="ARBA" id="ARBA00032743"/>
    </source>
</evidence>
<feature type="transmembrane region" description="Helical" evidence="24">
    <location>
        <begin position="194"/>
        <end position="213"/>
    </location>
</feature>
<comment type="pathway">
    <text evidence="4">Lipid metabolism.</text>
</comment>
<evidence type="ECO:0000256" key="3">
    <source>
        <dbReference type="ARBA" id="ARBA00005119"/>
    </source>
</evidence>
<feature type="transmembrane region" description="Helical" evidence="24">
    <location>
        <begin position="127"/>
        <end position="144"/>
    </location>
</feature>
<dbReference type="PANTHER" id="PTHR46382:SF1">
    <property type="entry name" value="PHOSPHATIDATE CYTIDYLYLTRANSFERASE"/>
    <property type="match status" value="1"/>
</dbReference>
<accession>A0A2N5ZBC8</accession>
<evidence type="ECO:0000256" key="21">
    <source>
        <dbReference type="ARBA" id="ARBA00032396"/>
    </source>
</evidence>
<dbReference type="GO" id="GO:0016024">
    <property type="term" value="P:CDP-diacylglycerol biosynthetic process"/>
    <property type="evidence" value="ECO:0007669"/>
    <property type="project" value="TreeGrafter"/>
</dbReference>
<evidence type="ECO:0000256" key="23">
    <source>
        <dbReference type="ARBA" id="ARBA00033406"/>
    </source>
</evidence>
<reference evidence="25 26" key="1">
    <citation type="submission" date="2017-11" db="EMBL/GenBank/DDBJ databases">
        <title>Genome-resolved metagenomics identifies genetic mobility, metabolic interactions, and unexpected diversity in perchlorate-reducing communities.</title>
        <authorList>
            <person name="Barnum T.P."/>
            <person name="Figueroa I.A."/>
            <person name="Carlstrom C.I."/>
            <person name="Lucas L.N."/>
            <person name="Engelbrektson A.L."/>
            <person name="Coates J.D."/>
        </authorList>
    </citation>
    <scope>NUCLEOTIDE SEQUENCE [LARGE SCALE GENOMIC DNA]</scope>
    <source>
        <strain evidence="25">BM706</strain>
    </source>
</reference>
<keyword evidence="9" id="KW-0444">Lipid biosynthesis</keyword>
<feature type="transmembrane region" description="Helical" evidence="24">
    <location>
        <begin position="233"/>
        <end position="250"/>
    </location>
</feature>
<keyword evidence="12" id="KW-0548">Nucleotidyltransferase</keyword>
<evidence type="ECO:0000256" key="1">
    <source>
        <dbReference type="ARBA" id="ARBA00001698"/>
    </source>
</evidence>
<gene>
    <name evidence="25" type="ORF">C0601_11505</name>
</gene>
<evidence type="ECO:0000256" key="17">
    <source>
        <dbReference type="ARBA" id="ARBA00023264"/>
    </source>
</evidence>
<evidence type="ECO:0000256" key="20">
    <source>
        <dbReference type="ARBA" id="ARBA00032253"/>
    </source>
</evidence>
<feature type="transmembrane region" description="Helical" evidence="24">
    <location>
        <begin position="5"/>
        <end position="23"/>
    </location>
</feature>
<dbReference type="Pfam" id="PF01148">
    <property type="entry name" value="CTP_transf_1"/>
    <property type="match status" value="1"/>
</dbReference>
<feature type="transmembrane region" description="Helical" evidence="24">
    <location>
        <begin position="29"/>
        <end position="45"/>
    </location>
</feature>
<evidence type="ECO:0000313" key="26">
    <source>
        <dbReference type="Proteomes" id="UP000234857"/>
    </source>
</evidence>
<evidence type="ECO:0000256" key="14">
    <source>
        <dbReference type="ARBA" id="ARBA00023098"/>
    </source>
</evidence>
<keyword evidence="17" id="KW-1208">Phospholipid metabolism</keyword>
<comment type="caution">
    <text evidence="25">The sequence shown here is derived from an EMBL/GenBank/DDBJ whole genome shotgun (WGS) entry which is preliminary data.</text>
</comment>
<keyword evidence="8" id="KW-1003">Cell membrane</keyword>
<keyword evidence="15 24" id="KW-0472">Membrane</keyword>
<keyword evidence="14" id="KW-0443">Lipid metabolism</keyword>
<keyword evidence="11 24" id="KW-0812">Transmembrane</keyword>
<evidence type="ECO:0000256" key="11">
    <source>
        <dbReference type="ARBA" id="ARBA00022692"/>
    </source>
</evidence>
<comment type="subcellular location">
    <subcellularLocation>
        <location evidence="2">Cell membrane</location>
        <topology evidence="2">Multi-pass membrane protein</topology>
    </subcellularLocation>
</comment>
<sequence length="252" mass="28679">MIIRALSSIIMVVCVSLLFMYLPDGQANVVFYILACIATFELAAMAQETYVQKVIYCIAWIPVFFMFDDIKHVIAYMYLVFFMGIWNLIIHDKVDLDKFFITSLYVLLTCLPFYMMSKLFILEKETLFAVLVMVWVYDIVAYIGGKNFGKHKLCVNISPKKSWEGLIIATIFVLVASYYTAIKTESFNVYDILRYAFLVVLLAPAGDLSVSILKRGFKIKDTGNIIPGHGGILDRLYSLIFLVPAIYIIGVL</sequence>
<dbReference type="PANTHER" id="PTHR46382">
    <property type="entry name" value="PHOSPHATIDATE CYTIDYLYLTRANSFERASE"/>
    <property type="match status" value="1"/>
</dbReference>
<evidence type="ECO:0000256" key="9">
    <source>
        <dbReference type="ARBA" id="ARBA00022516"/>
    </source>
</evidence>
<evidence type="ECO:0000256" key="5">
    <source>
        <dbReference type="ARBA" id="ARBA00010185"/>
    </source>
</evidence>
<name>A0A2N5ZBC8_MUIH1</name>
<evidence type="ECO:0000256" key="4">
    <source>
        <dbReference type="ARBA" id="ARBA00005189"/>
    </source>
</evidence>
<keyword evidence="10" id="KW-0808">Transferase</keyword>
<evidence type="ECO:0000256" key="12">
    <source>
        <dbReference type="ARBA" id="ARBA00022695"/>
    </source>
</evidence>
<dbReference type="GO" id="GO:0005886">
    <property type="term" value="C:plasma membrane"/>
    <property type="evidence" value="ECO:0007669"/>
    <property type="project" value="UniProtKB-SubCell"/>
</dbReference>
<evidence type="ECO:0000256" key="2">
    <source>
        <dbReference type="ARBA" id="ARBA00004651"/>
    </source>
</evidence>
<proteinExistence type="inferred from homology"/>
<dbReference type="EMBL" id="PKTG01000123">
    <property type="protein sequence ID" value="PLX15981.1"/>
    <property type="molecule type" value="Genomic_DNA"/>
</dbReference>
<evidence type="ECO:0000256" key="15">
    <source>
        <dbReference type="ARBA" id="ARBA00023136"/>
    </source>
</evidence>
<evidence type="ECO:0000313" key="25">
    <source>
        <dbReference type="EMBL" id="PLX15981.1"/>
    </source>
</evidence>
<dbReference type="Proteomes" id="UP000234857">
    <property type="component" value="Unassembled WGS sequence"/>
</dbReference>
<evidence type="ECO:0000256" key="6">
    <source>
        <dbReference type="ARBA" id="ARBA00012487"/>
    </source>
</evidence>
<keyword evidence="16" id="KW-0594">Phospholipid biosynthesis</keyword>
<evidence type="ECO:0000256" key="10">
    <source>
        <dbReference type="ARBA" id="ARBA00022679"/>
    </source>
</evidence>
<evidence type="ECO:0000256" key="8">
    <source>
        <dbReference type="ARBA" id="ARBA00022475"/>
    </source>
</evidence>
<comment type="similarity">
    <text evidence="5">Belongs to the CDS family.</text>
</comment>
<evidence type="ECO:0000256" key="13">
    <source>
        <dbReference type="ARBA" id="ARBA00022989"/>
    </source>
</evidence>
<evidence type="ECO:0000256" key="19">
    <source>
        <dbReference type="ARBA" id="ARBA00031825"/>
    </source>
</evidence>
<dbReference type="EC" id="2.7.7.41" evidence="6"/>
<evidence type="ECO:0000256" key="7">
    <source>
        <dbReference type="ARBA" id="ARBA00019373"/>
    </source>
</evidence>
<feature type="transmembrane region" description="Helical" evidence="24">
    <location>
        <begin position="73"/>
        <end position="90"/>
    </location>
</feature>